<dbReference type="CDD" id="cd02440">
    <property type="entry name" value="AdoMet_MTases"/>
    <property type="match status" value="1"/>
</dbReference>
<proteinExistence type="inferred from homology"/>
<feature type="binding site" evidence="5">
    <location>
        <position position="175"/>
    </location>
    <ligand>
        <name>S-adenosyl-L-methionine</name>
        <dbReference type="ChEBI" id="CHEBI:59789"/>
    </ligand>
</feature>
<keyword evidence="9" id="KW-1185">Reference proteome</keyword>
<feature type="binding site" evidence="5">
    <location>
        <position position="192"/>
    </location>
    <ligand>
        <name>S-adenosyl-L-methionine</name>
        <dbReference type="ChEBI" id="CHEBI:59789"/>
    </ligand>
</feature>
<comment type="function">
    <text evidence="5">Methylates the class 1 translation termination release factors RF1/PrfA and RF2/PrfB on the glutamine residue of the universally conserved GGQ motif.</text>
</comment>
<keyword evidence="1 5" id="KW-0489">Methyltransferase</keyword>
<feature type="binding site" evidence="5">
    <location>
        <position position="148"/>
    </location>
    <ligand>
        <name>S-adenosyl-L-methionine</name>
        <dbReference type="ChEBI" id="CHEBI:59789"/>
    </ligand>
</feature>
<reference evidence="8 9" key="1">
    <citation type="submission" date="2016-10" db="EMBL/GenBank/DDBJ databases">
        <authorList>
            <person name="de Groot N.N."/>
        </authorList>
    </citation>
    <scope>NUCLEOTIDE SEQUENCE [LARGE SCALE GENOMIC DNA]</scope>
    <source>
        <strain evidence="8 9">IBRC-M 10780</strain>
    </source>
</reference>
<dbReference type="Pfam" id="PF05175">
    <property type="entry name" value="MTS"/>
    <property type="match status" value="1"/>
</dbReference>
<dbReference type="InterPro" id="IPR029063">
    <property type="entry name" value="SAM-dependent_MTases_sf"/>
</dbReference>
<dbReference type="InterPro" id="IPR050320">
    <property type="entry name" value="N5-glutamine_MTase"/>
</dbReference>
<dbReference type="InterPro" id="IPR004556">
    <property type="entry name" value="HemK-like"/>
</dbReference>
<dbReference type="GO" id="GO:0102559">
    <property type="term" value="F:peptide chain release factor N(5)-glutamine methyltransferase activity"/>
    <property type="evidence" value="ECO:0007669"/>
    <property type="project" value="UniProtKB-EC"/>
</dbReference>
<keyword evidence="2 5" id="KW-0808">Transferase</keyword>
<dbReference type="HAMAP" id="MF_02126">
    <property type="entry name" value="RF_methyltr_PrmC"/>
    <property type="match status" value="1"/>
</dbReference>
<evidence type="ECO:0000256" key="4">
    <source>
        <dbReference type="ARBA" id="ARBA00048391"/>
    </source>
</evidence>
<dbReference type="OrthoDB" id="9800643at2"/>
<evidence type="ECO:0000259" key="7">
    <source>
        <dbReference type="Pfam" id="PF17827"/>
    </source>
</evidence>
<dbReference type="Proteomes" id="UP000198618">
    <property type="component" value="Unassembled WGS sequence"/>
</dbReference>
<dbReference type="InterPro" id="IPR007848">
    <property type="entry name" value="Small_mtfrase_dom"/>
</dbReference>
<dbReference type="Gene3D" id="3.40.50.150">
    <property type="entry name" value="Vaccinia Virus protein VP39"/>
    <property type="match status" value="1"/>
</dbReference>
<evidence type="ECO:0000256" key="5">
    <source>
        <dbReference type="HAMAP-Rule" id="MF_02126"/>
    </source>
</evidence>
<dbReference type="GO" id="GO:0032259">
    <property type="term" value="P:methylation"/>
    <property type="evidence" value="ECO:0007669"/>
    <property type="project" value="UniProtKB-KW"/>
</dbReference>
<dbReference type="InterPro" id="IPR002052">
    <property type="entry name" value="DNA_methylase_N6_adenine_CS"/>
</dbReference>
<evidence type="ECO:0000313" key="9">
    <source>
        <dbReference type="Proteomes" id="UP000198618"/>
    </source>
</evidence>
<keyword evidence="3 5" id="KW-0949">S-adenosyl-L-methionine</keyword>
<evidence type="ECO:0000256" key="3">
    <source>
        <dbReference type="ARBA" id="ARBA00022691"/>
    </source>
</evidence>
<feature type="binding site" evidence="5">
    <location>
        <begin position="125"/>
        <end position="129"/>
    </location>
    <ligand>
        <name>S-adenosyl-L-methionine</name>
        <dbReference type="ChEBI" id="CHEBI:59789"/>
    </ligand>
</feature>
<dbReference type="InterPro" id="IPR040758">
    <property type="entry name" value="PrmC_N"/>
</dbReference>
<dbReference type="EMBL" id="FOHE01000019">
    <property type="protein sequence ID" value="SET66221.1"/>
    <property type="molecule type" value="Genomic_DNA"/>
</dbReference>
<sequence length="287" mass="32308">MENVSKQYEVLKWASLFLEKNNREQRVAELLLQHHLGVSKNEYYMNMREIVPKDTIKKFQADIKRHVETGVPIQHITGKEMFYGREFHVNEDVLIPRPETEELVQHIIELAKSAPNKSKTIVDVGTGSGIIAITLALELPDVEVFATDISEKALTVAHKNASQLGANVTFLQGDFLQPFIEQQKRADVIVSNPPYIDRKDESLLSDTVKKFDPDLALFAEKNGLAAYKNIISQLPKAINQHAVVGFEIGHEQGEPVSLLVRDQFPTCTIKVLQDINGKDRMVVATDL</sequence>
<feature type="domain" description="Methyltransferase small" evidence="6">
    <location>
        <begin position="114"/>
        <end position="201"/>
    </location>
</feature>
<dbReference type="InterPro" id="IPR019874">
    <property type="entry name" value="RF_methyltr_PrmC"/>
</dbReference>
<protein>
    <recommendedName>
        <fullName evidence="5">Release factor glutamine methyltransferase</fullName>
        <shortName evidence="5">RF MTase</shortName>
        <ecNumber evidence="5">2.1.1.297</ecNumber>
    </recommendedName>
    <alternativeName>
        <fullName evidence="5">N5-glutamine methyltransferase PrmC</fullName>
    </alternativeName>
    <alternativeName>
        <fullName evidence="5">Protein-(glutamine-N5) MTase PrmC</fullName>
    </alternativeName>
    <alternativeName>
        <fullName evidence="5">Protein-glutamine N-methyltransferase PrmC</fullName>
    </alternativeName>
</protein>
<dbReference type="EC" id="2.1.1.297" evidence="5"/>
<dbReference type="Gene3D" id="1.10.8.10">
    <property type="entry name" value="DNA helicase RuvA subunit, C-terminal domain"/>
    <property type="match status" value="1"/>
</dbReference>
<name>A0A1I0G619_9BACI</name>
<feature type="binding site" evidence="5">
    <location>
        <begin position="192"/>
        <end position="195"/>
    </location>
    <ligand>
        <name>substrate</name>
    </ligand>
</feature>
<comment type="similarity">
    <text evidence="5">Belongs to the protein N5-glutamine methyltransferase family. PrmC subfamily.</text>
</comment>
<accession>A0A1I0G619</accession>
<dbReference type="PANTHER" id="PTHR18895">
    <property type="entry name" value="HEMK METHYLTRANSFERASE"/>
    <property type="match status" value="1"/>
</dbReference>
<gene>
    <name evidence="5" type="primary">prmC</name>
    <name evidence="8" type="ORF">SAMN05216389_11936</name>
</gene>
<evidence type="ECO:0000313" key="8">
    <source>
        <dbReference type="EMBL" id="SET66221.1"/>
    </source>
</evidence>
<evidence type="ECO:0000259" key="6">
    <source>
        <dbReference type="Pfam" id="PF05175"/>
    </source>
</evidence>
<dbReference type="PROSITE" id="PS00092">
    <property type="entry name" value="N6_MTASE"/>
    <property type="match status" value="1"/>
</dbReference>
<dbReference type="AlphaFoldDB" id="A0A1I0G619"/>
<dbReference type="RefSeq" id="WP_090871838.1">
    <property type="nucleotide sequence ID" value="NZ_FOHE01000019.1"/>
</dbReference>
<dbReference type="STRING" id="930131.SAMN05216389_11936"/>
<feature type="domain" description="Release factor glutamine methyltransferase N-terminal" evidence="7">
    <location>
        <begin position="9"/>
        <end position="78"/>
    </location>
</feature>
<evidence type="ECO:0000256" key="1">
    <source>
        <dbReference type="ARBA" id="ARBA00022603"/>
    </source>
</evidence>
<dbReference type="Pfam" id="PF17827">
    <property type="entry name" value="PrmC_N"/>
    <property type="match status" value="1"/>
</dbReference>
<dbReference type="NCBIfam" id="TIGR03534">
    <property type="entry name" value="RF_mod_PrmC"/>
    <property type="match status" value="1"/>
</dbReference>
<dbReference type="GO" id="GO:0003676">
    <property type="term" value="F:nucleic acid binding"/>
    <property type="evidence" value="ECO:0007669"/>
    <property type="project" value="InterPro"/>
</dbReference>
<dbReference type="SUPFAM" id="SSF53335">
    <property type="entry name" value="S-adenosyl-L-methionine-dependent methyltransferases"/>
    <property type="match status" value="1"/>
</dbReference>
<organism evidence="8 9">
    <name type="scientific">Oceanobacillus limi</name>
    <dbReference type="NCBI Taxonomy" id="930131"/>
    <lineage>
        <taxon>Bacteria</taxon>
        <taxon>Bacillati</taxon>
        <taxon>Bacillota</taxon>
        <taxon>Bacilli</taxon>
        <taxon>Bacillales</taxon>
        <taxon>Bacillaceae</taxon>
        <taxon>Oceanobacillus</taxon>
    </lineage>
</organism>
<comment type="catalytic activity">
    <reaction evidence="4 5">
        <text>L-glutaminyl-[peptide chain release factor] + S-adenosyl-L-methionine = N(5)-methyl-L-glutaminyl-[peptide chain release factor] + S-adenosyl-L-homocysteine + H(+)</text>
        <dbReference type="Rhea" id="RHEA:42896"/>
        <dbReference type="Rhea" id="RHEA-COMP:10271"/>
        <dbReference type="Rhea" id="RHEA-COMP:10272"/>
        <dbReference type="ChEBI" id="CHEBI:15378"/>
        <dbReference type="ChEBI" id="CHEBI:30011"/>
        <dbReference type="ChEBI" id="CHEBI:57856"/>
        <dbReference type="ChEBI" id="CHEBI:59789"/>
        <dbReference type="ChEBI" id="CHEBI:61891"/>
        <dbReference type="EC" id="2.1.1.297"/>
    </reaction>
</comment>
<dbReference type="NCBIfam" id="TIGR00536">
    <property type="entry name" value="hemK_fam"/>
    <property type="match status" value="1"/>
</dbReference>
<evidence type="ECO:0000256" key="2">
    <source>
        <dbReference type="ARBA" id="ARBA00022679"/>
    </source>
</evidence>
<dbReference type="PANTHER" id="PTHR18895:SF74">
    <property type="entry name" value="MTRF1L RELEASE FACTOR GLUTAMINE METHYLTRANSFERASE"/>
    <property type="match status" value="1"/>
</dbReference>